<dbReference type="RefSeq" id="XP_015655168.1">
    <property type="nucleotide sequence ID" value="XM_015806246.1"/>
</dbReference>
<evidence type="ECO:0000256" key="1">
    <source>
        <dbReference type="ARBA" id="ARBA00010592"/>
    </source>
</evidence>
<dbReference type="GO" id="GO:0000027">
    <property type="term" value="P:ribosomal large subunit assembly"/>
    <property type="evidence" value="ECO:0007669"/>
    <property type="project" value="TreeGrafter"/>
</dbReference>
<feature type="compositionally biased region" description="Basic and acidic residues" evidence="4">
    <location>
        <begin position="109"/>
        <end position="146"/>
    </location>
</feature>
<dbReference type="Gene3D" id="2.30.30.30">
    <property type="match status" value="1"/>
</dbReference>
<dbReference type="OrthoDB" id="276589at2759"/>
<dbReference type="EMBL" id="LGTL01000019">
    <property type="protein sequence ID" value="KPA76729.1"/>
    <property type="molecule type" value="Genomic_DNA"/>
</dbReference>
<sequence length="200" mass="21821">MVAPKPAAKAAKAKKGAKKVSRKSPEFTTLRKSCAPGVIAIILAGRFRGRRAVILKQLPNNGPLVVSGPMKYNGVPIRRIDSRYVIATTTKVDMSNVDTQAITPEVFQRPKAEKPAKSEGDFMGDKQKAKAEKAAKKTSKAEKKTVVSDARAALQKKIDAALIEAIRKDAQGKEKAGYLRSVFTVKPGDTPHRWNWSKRA</sequence>
<evidence type="ECO:0000313" key="5">
    <source>
        <dbReference type="EMBL" id="KPA76729.1"/>
    </source>
</evidence>
<feature type="compositionally biased region" description="Low complexity" evidence="4">
    <location>
        <begin position="1"/>
        <end position="10"/>
    </location>
</feature>
<dbReference type="Pfam" id="PF01159">
    <property type="entry name" value="Ribosomal_L6e"/>
    <property type="match status" value="1"/>
</dbReference>
<name>A0A0M9FVC4_LEPPY</name>
<comment type="caution">
    <text evidence="5">The sequence shown here is derived from an EMBL/GenBank/DDBJ whole genome shotgun (WGS) entry which is preliminary data.</text>
</comment>
<evidence type="ECO:0000256" key="2">
    <source>
        <dbReference type="ARBA" id="ARBA00022980"/>
    </source>
</evidence>
<gene>
    <name evidence="5" type="ORF">ABB37_07561</name>
</gene>
<evidence type="ECO:0000256" key="3">
    <source>
        <dbReference type="ARBA" id="ARBA00023274"/>
    </source>
</evidence>
<dbReference type="InterPro" id="IPR008991">
    <property type="entry name" value="Translation_prot_SH3-like_sf"/>
</dbReference>
<dbReference type="GO" id="GO:0022625">
    <property type="term" value="C:cytosolic large ribosomal subunit"/>
    <property type="evidence" value="ECO:0007669"/>
    <property type="project" value="TreeGrafter"/>
</dbReference>
<dbReference type="GeneID" id="26907846"/>
<keyword evidence="2 5" id="KW-0689">Ribosomal protein</keyword>
<evidence type="ECO:0000256" key="4">
    <source>
        <dbReference type="SAM" id="MobiDB-lite"/>
    </source>
</evidence>
<evidence type="ECO:0000313" key="6">
    <source>
        <dbReference type="Proteomes" id="UP000037923"/>
    </source>
</evidence>
<dbReference type="CDD" id="cd13156">
    <property type="entry name" value="KOW_RPL6"/>
    <property type="match status" value="1"/>
</dbReference>
<keyword evidence="6" id="KW-1185">Reference proteome</keyword>
<dbReference type="Proteomes" id="UP000037923">
    <property type="component" value="Unassembled WGS sequence"/>
</dbReference>
<dbReference type="FunFam" id="2.30.30.30:FF:000046">
    <property type="entry name" value="Putative 60S ribosomal protein L6"/>
    <property type="match status" value="1"/>
</dbReference>
<comment type="similarity">
    <text evidence="1">Belongs to the eukaryotic ribosomal protein eL6 family.</text>
</comment>
<accession>A0A0M9FVC4</accession>
<dbReference type="GO" id="GO:0003723">
    <property type="term" value="F:RNA binding"/>
    <property type="evidence" value="ECO:0007669"/>
    <property type="project" value="TreeGrafter"/>
</dbReference>
<dbReference type="InterPro" id="IPR041997">
    <property type="entry name" value="Ribosomal_eL6_KOW"/>
</dbReference>
<proteinExistence type="inferred from homology"/>
<organism evidence="5 6">
    <name type="scientific">Leptomonas pyrrhocoris</name>
    <name type="common">Firebug parasite</name>
    <dbReference type="NCBI Taxonomy" id="157538"/>
    <lineage>
        <taxon>Eukaryota</taxon>
        <taxon>Discoba</taxon>
        <taxon>Euglenozoa</taxon>
        <taxon>Kinetoplastea</taxon>
        <taxon>Metakinetoplastina</taxon>
        <taxon>Trypanosomatida</taxon>
        <taxon>Trypanosomatidae</taxon>
        <taxon>Leishmaniinae</taxon>
        <taxon>Leptomonas</taxon>
    </lineage>
</organism>
<feature type="region of interest" description="Disordered" evidence="4">
    <location>
        <begin position="109"/>
        <end position="148"/>
    </location>
</feature>
<dbReference type="GO" id="GO:0002181">
    <property type="term" value="P:cytoplasmic translation"/>
    <property type="evidence" value="ECO:0007669"/>
    <property type="project" value="TreeGrafter"/>
</dbReference>
<dbReference type="InterPro" id="IPR000915">
    <property type="entry name" value="60S_ribosomal_eL6"/>
</dbReference>
<dbReference type="AlphaFoldDB" id="A0A0M9FVC4"/>
<protein>
    <submittedName>
        <fullName evidence="5">Putative mitochondrial 60s ribosomal protein L6</fullName>
    </submittedName>
</protein>
<dbReference type="PANTHER" id="PTHR10715:SF0">
    <property type="entry name" value="LARGE RIBOSOMAL SUBUNIT PROTEIN EL6"/>
    <property type="match status" value="1"/>
</dbReference>
<reference evidence="5 6" key="1">
    <citation type="submission" date="2015-07" db="EMBL/GenBank/DDBJ databases">
        <title>High-quality genome of monoxenous trypanosomatid Leptomonas pyrrhocoris.</title>
        <authorList>
            <person name="Flegontov P."/>
            <person name="Butenko A."/>
            <person name="Firsov S."/>
            <person name="Vlcek C."/>
            <person name="Logacheva M.D."/>
            <person name="Field M."/>
            <person name="Filatov D."/>
            <person name="Flegontova O."/>
            <person name="Gerasimov E."/>
            <person name="Jackson A.P."/>
            <person name="Kelly S."/>
            <person name="Opperdoes F."/>
            <person name="O'Reilly A."/>
            <person name="Votypka J."/>
            <person name="Yurchenko V."/>
            <person name="Lukes J."/>
        </authorList>
    </citation>
    <scope>NUCLEOTIDE SEQUENCE [LARGE SCALE GENOMIC DNA]</scope>
    <source>
        <strain evidence="5">H10</strain>
    </source>
</reference>
<dbReference type="PANTHER" id="PTHR10715">
    <property type="entry name" value="60S RIBOSOMAL PROTEIN L6"/>
    <property type="match status" value="1"/>
</dbReference>
<dbReference type="InterPro" id="IPR014722">
    <property type="entry name" value="Rib_uL2_dom2"/>
</dbReference>
<dbReference type="SUPFAM" id="SSF50104">
    <property type="entry name" value="Translation proteins SH3-like domain"/>
    <property type="match status" value="1"/>
</dbReference>
<dbReference type="VEuPathDB" id="TriTrypDB:LpyrH10_19_1120"/>
<dbReference type="OMA" id="YWAREKT"/>
<keyword evidence="3" id="KW-0687">Ribonucleoprotein</keyword>
<dbReference type="GO" id="GO:0003735">
    <property type="term" value="F:structural constituent of ribosome"/>
    <property type="evidence" value="ECO:0007669"/>
    <property type="project" value="InterPro"/>
</dbReference>
<feature type="region of interest" description="Disordered" evidence="4">
    <location>
        <begin position="1"/>
        <end position="24"/>
    </location>
</feature>
<feature type="compositionally biased region" description="Basic residues" evidence="4">
    <location>
        <begin position="11"/>
        <end position="22"/>
    </location>
</feature>